<evidence type="ECO:0000313" key="3">
    <source>
        <dbReference type="Proteomes" id="UP000184418"/>
    </source>
</evidence>
<protein>
    <submittedName>
        <fullName evidence="2">Uncharacterized protein</fullName>
    </submittedName>
</protein>
<feature type="signal peptide" evidence="1">
    <location>
        <begin position="1"/>
        <end position="25"/>
    </location>
</feature>
<feature type="chain" id="PRO_5012657963" evidence="1">
    <location>
        <begin position="26"/>
        <end position="347"/>
    </location>
</feature>
<name>A0A1M6IS74_9BACT</name>
<accession>A0A1M6IS74</accession>
<dbReference type="RefSeq" id="WP_143164151.1">
    <property type="nucleotide sequence ID" value="NZ_FQYN01000006.1"/>
</dbReference>
<reference evidence="2 3" key="1">
    <citation type="submission" date="2016-11" db="EMBL/GenBank/DDBJ databases">
        <authorList>
            <person name="Jaros S."/>
            <person name="Januszkiewicz K."/>
            <person name="Wedrychowicz H."/>
        </authorList>
    </citation>
    <scope>NUCLEOTIDE SEQUENCE [LARGE SCALE GENOMIC DNA]</scope>
    <source>
        <strain evidence="2 3">DSM 21074</strain>
    </source>
</reference>
<dbReference type="Proteomes" id="UP000184418">
    <property type="component" value="Unassembled WGS sequence"/>
</dbReference>
<keyword evidence="1" id="KW-0732">Signal</keyword>
<dbReference type="AlphaFoldDB" id="A0A1M6IS74"/>
<gene>
    <name evidence="2" type="ORF">SAMN02745146_2951</name>
</gene>
<sequence length="347" mass="37994">MSQICLKERWLVLLGVLLIVRNTQAQSPTEPRYATPESPAHAFLGTSAAVIRPSSPKDLVVQLVNAIDTTGRVKQGFALEASTVPLQLSRINLKDYQDPKKWLAYAWANTQFSGGTARSAGSTGATDLALGFKTVFFDDGDLLRNPEFTNGLQQAKKGCFPKPEDVTDNDKDIRCAEKAKKTYKETWEKNNPSWNAKALALAGAFGWRYPDAVFENNRFLGGSVWLTGATPLTKNGQLVGLVRYDRRKQQPDVPALNQLTGGLRALAGSANLNLFLEWQFSRNYDAAPQLDSSTNQWTGGVEFRLSDKLWASTALGRAATPSGGGRSIVIGNLRWDIGQSKYGVLPQ</sequence>
<evidence type="ECO:0000256" key="1">
    <source>
        <dbReference type="SAM" id="SignalP"/>
    </source>
</evidence>
<dbReference type="EMBL" id="FQYN01000006">
    <property type="protein sequence ID" value="SHJ37237.1"/>
    <property type="molecule type" value="Genomic_DNA"/>
</dbReference>
<organism evidence="2 3">
    <name type="scientific">Hymenobacter daecheongensis DSM 21074</name>
    <dbReference type="NCBI Taxonomy" id="1121955"/>
    <lineage>
        <taxon>Bacteria</taxon>
        <taxon>Pseudomonadati</taxon>
        <taxon>Bacteroidota</taxon>
        <taxon>Cytophagia</taxon>
        <taxon>Cytophagales</taxon>
        <taxon>Hymenobacteraceae</taxon>
        <taxon>Hymenobacter</taxon>
    </lineage>
</organism>
<keyword evidence="3" id="KW-1185">Reference proteome</keyword>
<evidence type="ECO:0000313" key="2">
    <source>
        <dbReference type="EMBL" id="SHJ37237.1"/>
    </source>
</evidence>
<proteinExistence type="predicted"/>